<name>A0A2L0EPA2_SORCE</name>
<gene>
    <name evidence="1" type="ORF">SOCE26_025370</name>
</gene>
<accession>A0A2L0EPA2</accession>
<dbReference type="Proteomes" id="UP000238348">
    <property type="component" value="Chromosome"/>
</dbReference>
<reference evidence="1 2" key="1">
    <citation type="submission" date="2015-09" db="EMBL/GenBank/DDBJ databases">
        <title>Sorangium comparison.</title>
        <authorList>
            <person name="Zaburannyi N."/>
            <person name="Bunk B."/>
            <person name="Overmann J."/>
            <person name="Mueller R."/>
        </authorList>
    </citation>
    <scope>NUCLEOTIDE SEQUENCE [LARGE SCALE GENOMIC DNA]</scope>
    <source>
        <strain evidence="1 2">So ce26</strain>
    </source>
</reference>
<evidence type="ECO:0000313" key="1">
    <source>
        <dbReference type="EMBL" id="AUX41131.1"/>
    </source>
</evidence>
<evidence type="ECO:0000313" key="2">
    <source>
        <dbReference type="Proteomes" id="UP000238348"/>
    </source>
</evidence>
<protein>
    <submittedName>
        <fullName evidence="1">Uncharacterized protein</fullName>
    </submittedName>
</protein>
<organism evidence="1 2">
    <name type="scientific">Sorangium cellulosum</name>
    <name type="common">Polyangium cellulosum</name>
    <dbReference type="NCBI Taxonomy" id="56"/>
    <lineage>
        <taxon>Bacteria</taxon>
        <taxon>Pseudomonadati</taxon>
        <taxon>Myxococcota</taxon>
        <taxon>Polyangia</taxon>
        <taxon>Polyangiales</taxon>
        <taxon>Polyangiaceae</taxon>
        <taxon>Sorangium</taxon>
    </lineage>
</organism>
<dbReference type="AlphaFoldDB" id="A0A2L0EPA2"/>
<sequence length="47" mass="5572">MCTDRIDFIEQRDAEGYQLIEAKEHVWSVAPTVGEEPRRIARHRPQH</sequence>
<proteinExistence type="predicted"/>
<dbReference type="EMBL" id="CP012673">
    <property type="protein sequence ID" value="AUX41131.1"/>
    <property type="molecule type" value="Genomic_DNA"/>
</dbReference>